<dbReference type="InterPro" id="IPR018959">
    <property type="entry name" value="DUF1989"/>
</dbReference>
<dbReference type="PANTHER" id="PTHR31527:SF0">
    <property type="entry name" value="RE64534P"/>
    <property type="match status" value="1"/>
</dbReference>
<name>A0AAU7KG70_9GAMM</name>
<sequence length="238" mass="26024">MMGGYISRDREPDLAASFGALEEKQLSVSQPLARNGVLQPGKVYFIPARCGAAVVLEKGQMLTLINVSGLQVCDMWAFNTSDPDEFLSMEHTRTHLGRLVPVVGDSMVSNRRNEMLELVEDTSPGVHDTLIAACDINRYRQLGVSEYHDNCVDNLRMALLAIGKEVSHVPSPFNVWMNVPLDGDGSLTFVPPVAKRDDRIVFKAMMTCYVVMSCCPQDITAVNGVGSQTESIGVMLGD</sequence>
<evidence type="ECO:0000313" key="2">
    <source>
        <dbReference type="EMBL" id="XBO70409.1"/>
    </source>
</evidence>
<evidence type="ECO:0000259" key="1">
    <source>
        <dbReference type="Pfam" id="PF09347"/>
    </source>
</evidence>
<protein>
    <submittedName>
        <fullName evidence="2">Urea carboxylase-associated family protein</fullName>
    </submittedName>
</protein>
<reference evidence="2" key="1">
    <citation type="submission" date="2022-06" db="EMBL/GenBank/DDBJ databases">
        <title>A novel DMS-producing enzyme.</title>
        <authorList>
            <person name="Zhang Y."/>
        </authorList>
    </citation>
    <scope>NUCLEOTIDE SEQUENCE</scope>
    <source>
        <strain evidence="2">RT37</strain>
    </source>
</reference>
<dbReference type="EMBL" id="CP098827">
    <property type="protein sequence ID" value="XBO70409.1"/>
    <property type="molecule type" value="Genomic_DNA"/>
</dbReference>
<accession>A0AAU7KG70</accession>
<feature type="domain" description="DUF1989" evidence="1">
    <location>
        <begin position="46"/>
        <end position="207"/>
    </location>
</feature>
<gene>
    <name evidence="2" type="ORF">NFG58_17630</name>
</gene>
<proteinExistence type="predicted"/>
<organism evidence="2">
    <name type="scientific">Halomonas sp. RT37</name>
    <dbReference type="NCBI Taxonomy" id="2950872"/>
    <lineage>
        <taxon>Bacteria</taxon>
        <taxon>Pseudomonadati</taxon>
        <taxon>Pseudomonadota</taxon>
        <taxon>Gammaproteobacteria</taxon>
        <taxon>Oceanospirillales</taxon>
        <taxon>Halomonadaceae</taxon>
        <taxon>Halomonas</taxon>
    </lineage>
</organism>
<dbReference type="RefSeq" id="WP_204248908.1">
    <property type="nucleotide sequence ID" value="NZ_CP098827.1"/>
</dbReference>
<dbReference type="AlphaFoldDB" id="A0AAU7KG70"/>
<dbReference type="Pfam" id="PF09347">
    <property type="entry name" value="DUF1989"/>
    <property type="match status" value="1"/>
</dbReference>
<dbReference type="PANTHER" id="PTHR31527">
    <property type="entry name" value="RE64534P"/>
    <property type="match status" value="1"/>
</dbReference>